<gene>
    <name evidence="1" type="primary">Necator_chrIV.g14114</name>
    <name evidence="1" type="ORF">RB195_000820</name>
</gene>
<evidence type="ECO:0000313" key="2">
    <source>
        <dbReference type="Proteomes" id="UP001303046"/>
    </source>
</evidence>
<name>A0ABR1DCU7_NECAM</name>
<protein>
    <submittedName>
        <fullName evidence="1">Uncharacterized protein</fullName>
    </submittedName>
</protein>
<organism evidence="1 2">
    <name type="scientific">Necator americanus</name>
    <name type="common">Human hookworm</name>
    <dbReference type="NCBI Taxonomy" id="51031"/>
    <lineage>
        <taxon>Eukaryota</taxon>
        <taxon>Metazoa</taxon>
        <taxon>Ecdysozoa</taxon>
        <taxon>Nematoda</taxon>
        <taxon>Chromadorea</taxon>
        <taxon>Rhabditida</taxon>
        <taxon>Rhabditina</taxon>
        <taxon>Rhabditomorpha</taxon>
        <taxon>Strongyloidea</taxon>
        <taxon>Ancylostomatidae</taxon>
        <taxon>Bunostominae</taxon>
        <taxon>Necator</taxon>
    </lineage>
</organism>
<accession>A0ABR1DCU7</accession>
<reference evidence="1 2" key="1">
    <citation type="submission" date="2023-08" db="EMBL/GenBank/DDBJ databases">
        <title>A Necator americanus chromosomal reference genome.</title>
        <authorList>
            <person name="Ilik V."/>
            <person name="Petrzelkova K.J."/>
            <person name="Pardy F."/>
            <person name="Fuh T."/>
            <person name="Niatou-Singa F.S."/>
            <person name="Gouil Q."/>
            <person name="Baker L."/>
            <person name="Ritchie M.E."/>
            <person name="Jex A.R."/>
            <person name="Gazzola D."/>
            <person name="Li H."/>
            <person name="Toshio Fujiwara R."/>
            <person name="Zhan B."/>
            <person name="Aroian R.V."/>
            <person name="Pafco B."/>
            <person name="Schwarz E.M."/>
        </authorList>
    </citation>
    <scope>NUCLEOTIDE SEQUENCE [LARGE SCALE GENOMIC DNA]</scope>
    <source>
        <strain evidence="1 2">Aroian</strain>
        <tissue evidence="1">Whole animal</tissue>
    </source>
</reference>
<proteinExistence type="predicted"/>
<dbReference type="Proteomes" id="UP001303046">
    <property type="component" value="Unassembled WGS sequence"/>
</dbReference>
<comment type="caution">
    <text evidence="1">The sequence shown here is derived from an EMBL/GenBank/DDBJ whole genome shotgun (WGS) entry which is preliminary data.</text>
</comment>
<keyword evidence="2" id="KW-1185">Reference proteome</keyword>
<dbReference type="EMBL" id="JAVFWL010000004">
    <property type="protein sequence ID" value="KAK6747856.1"/>
    <property type="molecule type" value="Genomic_DNA"/>
</dbReference>
<evidence type="ECO:0000313" key="1">
    <source>
        <dbReference type="EMBL" id="KAK6747856.1"/>
    </source>
</evidence>
<sequence>MTYETFGINPEGINSLVGTGAVSNHRRCGRSGPLADCATTALKDEKENYQASGAISGRMIFRRFVAFRSSTIRKKAFIN</sequence>